<sequence length="86" mass="10412">MLKGVRNDKKNKIKKKKIIKAEEKLKLNLFKTPKPLFFKSFKQLLIKLFAQKHKKIDKMKLNQNQEKKNNFYHSNHFLKNENVLLC</sequence>
<reference evidence="1 2" key="1">
    <citation type="journal article" date="2021" name="J. Gen. Plant Pathol.">
        <title>Enrichment of phytoplasma genome DNA through a methyl-CpG binding domain-mediated method for efficient genome sequencing.</title>
        <authorList>
            <person name="Nijo T."/>
            <person name="Iwabuchi N."/>
            <person name="Tokuda R."/>
            <person name="Suzuki T."/>
            <person name="Matsumoto O."/>
            <person name="Miyazaki A."/>
            <person name="Maejima K."/>
            <person name="Oshima K."/>
            <person name="Namba S."/>
            <person name="Yamaji Y."/>
        </authorList>
    </citation>
    <scope>NUCLEOTIDE SEQUENCE [LARGE SCALE GENOMIC DNA]</scope>
    <source>
        <strain evidence="1 2">HP</strain>
    </source>
</reference>
<name>A0ABQ1EIX3_9MOLU</name>
<dbReference type="EMBL" id="BMZZ01000003">
    <property type="protein sequence ID" value="GFZ75220.1"/>
    <property type="molecule type" value="Genomic_DNA"/>
</dbReference>
<dbReference type="Proteomes" id="UP000677853">
    <property type="component" value="Unassembled WGS sequence"/>
</dbReference>
<evidence type="ECO:0000313" key="2">
    <source>
        <dbReference type="Proteomes" id="UP000677853"/>
    </source>
</evidence>
<protein>
    <submittedName>
        <fullName evidence="1">Uncharacterized protein</fullName>
    </submittedName>
</protein>
<evidence type="ECO:0000313" key="1">
    <source>
        <dbReference type="EMBL" id="GFZ75220.1"/>
    </source>
</evidence>
<keyword evidence="2" id="KW-1185">Reference proteome</keyword>
<comment type="caution">
    <text evidence="1">The sequence shown here is derived from an EMBL/GenBank/DDBJ whole genome shotgun (WGS) entry which is preliminary data.</text>
</comment>
<organism evidence="1 2">
    <name type="scientific">Hydrangea phyllody phytoplasma</name>
    <dbReference type="NCBI Taxonomy" id="238673"/>
    <lineage>
        <taxon>Bacteria</taxon>
        <taxon>Bacillati</taxon>
        <taxon>Mycoplasmatota</taxon>
        <taxon>Mollicutes</taxon>
        <taxon>Acholeplasmatales</taxon>
        <taxon>Acholeplasmataceae</taxon>
        <taxon>Candidatus Phytoplasma</taxon>
        <taxon>16SrI (Aster yellows group)</taxon>
    </lineage>
</organism>
<proteinExistence type="predicted"/>
<accession>A0ABQ1EIX3</accession>
<gene>
    <name evidence="1" type="ORF">HPP_1780</name>
</gene>